<protein>
    <submittedName>
        <fullName evidence="4">Activator of 90 kDa heat shock protein ATPase homolog 1-like</fullName>
    </submittedName>
</protein>
<evidence type="ECO:0000313" key="3">
    <source>
        <dbReference type="Proteomes" id="UP000515135"/>
    </source>
</evidence>
<feature type="domain" description="Activator of Hsp90 ATPase AHSA1-like N-terminal" evidence="2">
    <location>
        <begin position="29"/>
        <end position="163"/>
    </location>
</feature>
<dbReference type="PANTHER" id="PTHR13009:SF22">
    <property type="entry name" value="LD43819P"/>
    <property type="match status" value="1"/>
</dbReference>
<organism evidence="3 4">
    <name type="scientific">Branchiostoma belcheri</name>
    <name type="common">Amphioxus</name>
    <dbReference type="NCBI Taxonomy" id="7741"/>
    <lineage>
        <taxon>Eukaryota</taxon>
        <taxon>Metazoa</taxon>
        <taxon>Chordata</taxon>
        <taxon>Cephalochordata</taxon>
        <taxon>Leptocardii</taxon>
        <taxon>Amphioxiformes</taxon>
        <taxon>Branchiostomatidae</taxon>
        <taxon>Branchiostoma</taxon>
    </lineage>
</organism>
<keyword evidence="3" id="KW-1185">Reference proteome</keyword>
<evidence type="ECO:0000313" key="4">
    <source>
        <dbReference type="RefSeq" id="XP_019627345.1"/>
    </source>
</evidence>
<dbReference type="SUPFAM" id="SSF103111">
    <property type="entry name" value="Activator of Hsp90 ATPase, Aha1"/>
    <property type="match status" value="1"/>
</dbReference>
<sequence length="345" mass="39669">MAKWGEGDPRWIVEERADATNVNNWHWTEKNATPWSKKKLEELLVGLKIEEDGVKCQIKDISKIEGEATINNRKKKLIYFYEWELELEWKGGLEESKTSFTGKAEIPNLSEENDIEDIDVNVSVKSNSDEAHKVKEVVRKKGSDIIRERLGQYIKDLKTEFSQNLILPSKDQKKSPTATEKKPVVKKDMSALPVVSKAAPKEQNIGVKINTLTYKYQEDFLCPPDELYTTLTDVVRVQAWTHSPAEMETEKGGPFVLFNGMVEGIFDELSFPNKIVMRWRFKSWPPAHYSVVTVQLIDKHDHTVMRLTQTGIPDSDFDRTKAGWRQYYWVPIKDTFGFGARVGSL</sequence>
<dbReference type="Pfam" id="PF08327">
    <property type="entry name" value="AHSA1"/>
    <property type="match status" value="1"/>
</dbReference>
<evidence type="ECO:0000259" key="2">
    <source>
        <dbReference type="SMART" id="SM01000"/>
    </source>
</evidence>
<dbReference type="OrthoDB" id="567237at2759"/>
<dbReference type="InterPro" id="IPR036338">
    <property type="entry name" value="Aha1"/>
</dbReference>
<dbReference type="GO" id="GO:0006457">
    <property type="term" value="P:protein folding"/>
    <property type="evidence" value="ECO:0007669"/>
    <property type="project" value="TreeGrafter"/>
</dbReference>
<dbReference type="SMART" id="SM01000">
    <property type="entry name" value="Aha1_N"/>
    <property type="match status" value="1"/>
</dbReference>
<reference evidence="4" key="1">
    <citation type="submission" date="2025-08" db="UniProtKB">
        <authorList>
            <consortium name="RefSeq"/>
        </authorList>
    </citation>
    <scope>IDENTIFICATION</scope>
    <source>
        <tissue evidence="4">Gonad</tissue>
    </source>
</reference>
<dbReference type="KEGG" id="bbel:109472190"/>
<dbReference type="GO" id="GO:0051087">
    <property type="term" value="F:protein-folding chaperone binding"/>
    <property type="evidence" value="ECO:0007669"/>
    <property type="project" value="InterPro"/>
</dbReference>
<dbReference type="CDD" id="cd08892">
    <property type="entry name" value="SRPBCC_Aha1"/>
    <property type="match status" value="1"/>
</dbReference>
<dbReference type="InterPro" id="IPR015310">
    <property type="entry name" value="AHSA1-like_N"/>
</dbReference>
<proteinExistence type="inferred from homology"/>
<dbReference type="Proteomes" id="UP000515135">
    <property type="component" value="Unplaced"/>
</dbReference>
<dbReference type="Gene3D" id="3.30.530.20">
    <property type="match status" value="1"/>
</dbReference>
<dbReference type="InterPro" id="IPR013538">
    <property type="entry name" value="ASHA1/2-like_C"/>
</dbReference>
<dbReference type="AlphaFoldDB" id="A0A6P4YDT5"/>
<dbReference type="RefSeq" id="XP_019627345.1">
    <property type="nucleotide sequence ID" value="XM_019771786.1"/>
</dbReference>
<gene>
    <name evidence="4" type="primary">LOC109472190</name>
</gene>
<dbReference type="InterPro" id="IPR023393">
    <property type="entry name" value="START-like_dom_sf"/>
</dbReference>
<comment type="similarity">
    <text evidence="1">Belongs to the AHA1 family.</text>
</comment>
<evidence type="ECO:0000256" key="1">
    <source>
        <dbReference type="ARBA" id="ARBA00006817"/>
    </source>
</evidence>
<accession>A0A6P4YDT5</accession>
<dbReference type="SUPFAM" id="SSF55961">
    <property type="entry name" value="Bet v1-like"/>
    <property type="match status" value="1"/>
</dbReference>
<dbReference type="PANTHER" id="PTHR13009">
    <property type="entry name" value="HEAT SHOCK PROTEIN 90 HSP90 CO-CHAPERONE AHA-1"/>
    <property type="match status" value="1"/>
</dbReference>
<name>A0A6P4YDT5_BRABE</name>
<dbReference type="GeneID" id="109472190"/>
<dbReference type="GO" id="GO:0005829">
    <property type="term" value="C:cytosol"/>
    <property type="evidence" value="ECO:0007669"/>
    <property type="project" value="TreeGrafter"/>
</dbReference>
<dbReference type="Pfam" id="PF09229">
    <property type="entry name" value="Aha1_N"/>
    <property type="match status" value="1"/>
</dbReference>
<dbReference type="GO" id="GO:0001671">
    <property type="term" value="F:ATPase activator activity"/>
    <property type="evidence" value="ECO:0007669"/>
    <property type="project" value="InterPro"/>
</dbReference>
<dbReference type="Gene3D" id="3.15.10.20">
    <property type="entry name" value="Activator of Hsp90 ATPase Aha1, N-terminal domain"/>
    <property type="match status" value="1"/>
</dbReference>